<name>A0A437LV32_9SPHN</name>
<keyword evidence="4" id="KW-1185">Reference proteome</keyword>
<evidence type="ECO:0000256" key="1">
    <source>
        <dbReference type="SAM" id="MobiDB-lite"/>
    </source>
</evidence>
<feature type="region of interest" description="Disordered" evidence="1">
    <location>
        <begin position="54"/>
        <end position="89"/>
    </location>
</feature>
<accession>A0A437LV32</accession>
<protein>
    <submittedName>
        <fullName evidence="3">Uncharacterized protein</fullName>
    </submittedName>
</protein>
<sequence>MIVRAVFSAALIAISAPSLAGGIGETHEVVSTPPGKLQAMAYRPIDQKHCNVAPKSHPAGGRTVHHGGTYSADDCAARDAVRTDAKKRG</sequence>
<feature type="signal peptide" evidence="2">
    <location>
        <begin position="1"/>
        <end position="20"/>
    </location>
</feature>
<dbReference type="Proteomes" id="UP000282971">
    <property type="component" value="Unassembled WGS sequence"/>
</dbReference>
<organism evidence="3 4">
    <name type="scientific">Sphingomonas crocodyli</name>
    <dbReference type="NCBI Taxonomy" id="1979270"/>
    <lineage>
        <taxon>Bacteria</taxon>
        <taxon>Pseudomonadati</taxon>
        <taxon>Pseudomonadota</taxon>
        <taxon>Alphaproteobacteria</taxon>
        <taxon>Sphingomonadales</taxon>
        <taxon>Sphingomonadaceae</taxon>
        <taxon>Sphingomonas</taxon>
    </lineage>
</organism>
<proteinExistence type="predicted"/>
<gene>
    <name evidence="3" type="ORF">EOD43_23210</name>
</gene>
<feature type="compositionally biased region" description="Basic and acidic residues" evidence="1">
    <location>
        <begin position="75"/>
        <end position="89"/>
    </location>
</feature>
<dbReference type="RefSeq" id="WP_127746812.1">
    <property type="nucleotide sequence ID" value="NZ_SACN01000006.1"/>
</dbReference>
<keyword evidence="2" id="KW-0732">Signal</keyword>
<feature type="chain" id="PRO_5019343377" evidence="2">
    <location>
        <begin position="21"/>
        <end position="89"/>
    </location>
</feature>
<evidence type="ECO:0000313" key="4">
    <source>
        <dbReference type="Proteomes" id="UP000282971"/>
    </source>
</evidence>
<evidence type="ECO:0000256" key="2">
    <source>
        <dbReference type="SAM" id="SignalP"/>
    </source>
</evidence>
<evidence type="ECO:0000313" key="3">
    <source>
        <dbReference type="EMBL" id="RVT89222.1"/>
    </source>
</evidence>
<dbReference type="EMBL" id="SACN01000006">
    <property type="protein sequence ID" value="RVT89222.1"/>
    <property type="molecule type" value="Genomic_DNA"/>
</dbReference>
<comment type="caution">
    <text evidence="3">The sequence shown here is derived from an EMBL/GenBank/DDBJ whole genome shotgun (WGS) entry which is preliminary data.</text>
</comment>
<dbReference type="AlphaFoldDB" id="A0A437LV32"/>
<reference evidence="3 4" key="1">
    <citation type="submission" date="2019-01" db="EMBL/GenBank/DDBJ databases">
        <authorList>
            <person name="Chen W.-M."/>
        </authorList>
    </citation>
    <scope>NUCLEOTIDE SEQUENCE [LARGE SCALE GENOMIC DNA]</scope>
    <source>
        <strain evidence="3 4">CCP-7</strain>
    </source>
</reference>
<dbReference type="OrthoDB" id="7585727at2"/>